<evidence type="ECO:0000313" key="6">
    <source>
        <dbReference type="Proteomes" id="UP001200032"/>
    </source>
</evidence>
<organism evidence="5 6">
    <name type="scientific">Limosilactobacillus balticus</name>
    <dbReference type="NCBI Taxonomy" id="2759747"/>
    <lineage>
        <taxon>Bacteria</taxon>
        <taxon>Bacillati</taxon>
        <taxon>Bacillota</taxon>
        <taxon>Bacilli</taxon>
        <taxon>Lactobacillales</taxon>
        <taxon>Lactobacillaceae</taxon>
        <taxon>Limosilactobacillus</taxon>
    </lineage>
</organism>
<name>A0ABS8R9P0_9LACO</name>
<feature type="domain" description="MucBP" evidence="2">
    <location>
        <begin position="672"/>
        <end position="700"/>
    </location>
</feature>
<dbReference type="InterPro" id="IPR041558">
    <property type="entry name" value="MucBP_2"/>
</dbReference>
<dbReference type="Pfam" id="PF17965">
    <property type="entry name" value="MucBP_2"/>
    <property type="match status" value="1"/>
</dbReference>
<protein>
    <submittedName>
        <fullName evidence="5">MucBP domain-containing protein</fullName>
    </submittedName>
</protein>
<feature type="domain" description="Mucin binding" evidence="3">
    <location>
        <begin position="926"/>
        <end position="993"/>
    </location>
</feature>
<evidence type="ECO:0000259" key="2">
    <source>
        <dbReference type="Pfam" id="PF06458"/>
    </source>
</evidence>
<dbReference type="EMBL" id="JAJPDJ010000049">
    <property type="protein sequence ID" value="MCD7137738.1"/>
    <property type="molecule type" value="Genomic_DNA"/>
</dbReference>
<dbReference type="Pfam" id="PF17966">
    <property type="entry name" value="Muc_B2"/>
    <property type="match status" value="2"/>
</dbReference>
<gene>
    <name evidence="5" type="ORF">LTY59_00680</name>
</gene>
<dbReference type="Gene3D" id="2.60.40.4300">
    <property type="match status" value="2"/>
</dbReference>
<reference evidence="5 6" key="1">
    <citation type="submission" date="2021-12" db="EMBL/GenBank/DDBJ databases">
        <title>A phylogenomic analysis of Limosilactobacillus reuteri reveals ancient and stable evolutionary relationships with rodents and birds and zoonotic transmission to humans.</title>
        <authorList>
            <person name="Li F."/>
            <person name="Li X."/>
            <person name="Cheng C."/>
            <person name="Tollenaar S."/>
            <person name="Zhang J.S."/>
            <person name="Simpson D."/>
            <person name="Tasseva G."/>
            <person name="Perez-Munoz M.E."/>
            <person name="Frese S."/>
            <person name="Gaenzle M.G."/>
            <person name="Walter J."/>
            <person name="Zheng J."/>
        </authorList>
    </citation>
    <scope>NUCLEOTIDE SEQUENCE [LARGE SCALE GENOMIC DNA]</scope>
    <source>
        <strain evidence="5 6">WF-AF5-A</strain>
    </source>
</reference>
<evidence type="ECO:0000259" key="4">
    <source>
        <dbReference type="Pfam" id="PF17966"/>
    </source>
</evidence>
<feature type="domain" description="Mub B2-like" evidence="4">
    <location>
        <begin position="836"/>
        <end position="923"/>
    </location>
</feature>
<keyword evidence="1" id="KW-0677">Repeat</keyword>
<evidence type="ECO:0000256" key="1">
    <source>
        <dbReference type="ARBA" id="ARBA00022737"/>
    </source>
</evidence>
<proteinExistence type="predicted"/>
<sequence length="1036" mass="116471">MLDTDEIKKNEAAGVELAPVEIVGEQVKLGDESASSIASFNKTPLLEKILQAVPNFAAQQQKLNGQEPVIKNNPALGEYNLNDDLGGLMHGTYLQATNSESQVKDRSLVSRNSMRETASLVNYQAATDFSGYGHLKNNTETTKAVEVVYTLPTFEVKQGTAQVVIDGARINEFDGLEYKDEKGNVIPGFDITYSYQGHEGEYSTIDTLKQRDDFSWEKVTAVMVFGSLLPNSSYRVEFPFKITNLANINTQEHFNLNEYAFYDLTVNKHTTSQLNFRLSTPIFAHDDYRDIPFMALNRTEDGDQLFPEDIQEVMPTLGAVPYAISNFNDEVSFDADGDNVMWQGGQYFFKLAAIQSAIQEKGFSVDVDKTGRKLMGAAAFMVQPTYLDFENFDFIPYVVIHQLLITKSFTLKAEAKDDWNSFGGVEKVCGLSSTNEELPVSPEQTFIVDDSELVDATPGDYNVIIGYFLNGSEDNDMLITSPAKVRMVENKQTINVYYVDLVDVPNKAKGDLQPSDGKILENQTQTFTGKGDEEYHNQLWGEENGFEIYEYEQGAESGVYVGGQPTKDYYVYLIHKIEKIAEDHQVTRTITFNMPDGSKQIIKQIGKIQRLGITDKTANEQTWSDWSKATLPAVTAPHVPGYTVKNVDAEPISLTSKDSNINVIYHPKRVRVKIKYVDEAGNEIDEQIISGLAGDLISHKPTVETDRLADEGYVIIDNELPQNARLMAEDGEQEKEYKIIISKQNSQVQQITVFYVDVPDDRLPIVKPSSGQIIDNRTQRLNVTEGQTYNNELWDFESAGYELFKADKGALKGKYFAGSPEQQYYVYLTHQTTPLKKEHHVTRTIQITMPDQTEQIVTQEAIVTRFGVHDEVLGSDIWQEWSKEVLPEYIPTPIEGYDTPTIPAEQVDENASDRSEKIVYTPQTAKIQIKFIDQTGTELASKELIGKTGEEFDYDPTSQIKSFENEGYVLDKNTFPADHHFLVGTQTYVITLKKLVAVTPHGNSETKSTIEQIKSTDNEKTENKKGIFAAFKGYFK</sequence>
<dbReference type="Gene3D" id="3.10.20.470">
    <property type="match status" value="1"/>
</dbReference>
<dbReference type="Proteomes" id="UP001200032">
    <property type="component" value="Unassembled WGS sequence"/>
</dbReference>
<keyword evidence="6" id="KW-1185">Reference proteome</keyword>
<dbReference type="InterPro" id="IPR041495">
    <property type="entry name" value="Mub_B2"/>
</dbReference>
<feature type="domain" description="Mub B2-like" evidence="4">
    <location>
        <begin position="580"/>
        <end position="668"/>
    </location>
</feature>
<comment type="caution">
    <text evidence="5">The sequence shown here is derived from an EMBL/GenBank/DDBJ whole genome shotgun (WGS) entry which is preliminary data.</text>
</comment>
<dbReference type="InterPro" id="IPR009459">
    <property type="entry name" value="MucBP_dom"/>
</dbReference>
<dbReference type="RefSeq" id="WP_182588675.1">
    <property type="nucleotide sequence ID" value="NZ_JACIVH010000059.1"/>
</dbReference>
<evidence type="ECO:0000313" key="5">
    <source>
        <dbReference type="EMBL" id="MCD7137738.1"/>
    </source>
</evidence>
<evidence type="ECO:0000259" key="3">
    <source>
        <dbReference type="Pfam" id="PF17965"/>
    </source>
</evidence>
<accession>A0ABS8R9P0</accession>
<dbReference type="Pfam" id="PF06458">
    <property type="entry name" value="MucBP"/>
    <property type="match status" value="1"/>
</dbReference>